<comment type="caution">
    <text evidence="6">The sequence shown here is derived from an EMBL/GenBank/DDBJ whole genome shotgun (WGS) entry which is preliminary data.</text>
</comment>
<feature type="region of interest" description="Disordered" evidence="4">
    <location>
        <begin position="1"/>
        <end position="167"/>
    </location>
</feature>
<dbReference type="InterPro" id="IPR019734">
    <property type="entry name" value="TPR_rpt"/>
</dbReference>
<reference evidence="6 7" key="1">
    <citation type="submission" date="2019-11" db="EMBL/GenBank/DDBJ databases">
        <title>Draft Genome Sequences of Six Type Strains of the Genus Massilia.</title>
        <authorList>
            <person name="Miess H."/>
            <person name="Frediansyah A."/>
            <person name="Goeker M."/>
            <person name="Gross H."/>
        </authorList>
    </citation>
    <scope>NUCLEOTIDE SEQUENCE [LARGE SCALE GENOMIC DNA]</scope>
    <source>
        <strain evidence="6 7">DSM 17513</strain>
    </source>
</reference>
<feature type="compositionally biased region" description="Gly residues" evidence="4">
    <location>
        <begin position="254"/>
        <end position="264"/>
    </location>
</feature>
<keyword evidence="1" id="KW-0677">Repeat</keyword>
<sequence>MSLLMQALKKAERARQSGLQEEDLRDAPYMEHGTADTPAGSGAGIDSPGMGNAAIDGPAPAFGGGLELSLEPLDAPARAEPAPPLPSSPPPPPPIQPAVEATHNPVPPQARHEGARARTDSAEIPVADARAAASPAGAMPDNRRGSAQPERRAVPRSTAGRNDNTSGIDMGQLRLAGLAAILVIVAGTFGYVYWQAVSGPGPGASLPMVPMPPPSATGATNATADGGIPVAPAVPPFGPLGTPAPGTDANGNSNGNGAGYGGGSAAAPATTQALPDAVPPAATPVPADPLPAASRGRRAGSTAGPTAAQLAAIADPEARREAQRDADERADREARMQAQSLYAGAPDNVPPPGASAPAYAPAGTPAADVQVARGASAPAINPAVQAGYAAFGAGDLATARLQYAAALRQDPNNRDALLGSAVIAARERRDDDAAGFYARLLAANPRDVEAIAGLAGLRPGDGDRAEIRLKGVLRNNQDAPSVHFALGNLYARQGRWQEAQQAYFRAWSAAPDNADYAFNLAVGLDRLNQGRLARDYYGRALALAAGGAAAFDRMAVQRRMQELAPAGAAAAAPLTVPAPVPADAQVPAARVGN</sequence>
<proteinExistence type="predicted"/>
<feature type="compositionally biased region" description="Basic and acidic residues" evidence="4">
    <location>
        <begin position="110"/>
        <end position="121"/>
    </location>
</feature>
<feature type="compositionally biased region" description="Pro residues" evidence="4">
    <location>
        <begin position="277"/>
        <end position="289"/>
    </location>
</feature>
<dbReference type="OrthoDB" id="5612599at2"/>
<name>A0A6I3XTB3_9BURK</name>
<organism evidence="6 7">
    <name type="scientific">Pseudoduganella dura</name>
    <dbReference type="NCBI Taxonomy" id="321982"/>
    <lineage>
        <taxon>Bacteria</taxon>
        <taxon>Pseudomonadati</taxon>
        <taxon>Pseudomonadota</taxon>
        <taxon>Betaproteobacteria</taxon>
        <taxon>Burkholderiales</taxon>
        <taxon>Oxalobacteraceae</taxon>
        <taxon>Telluria group</taxon>
        <taxon>Pseudoduganella</taxon>
    </lineage>
</organism>
<keyword evidence="5" id="KW-0472">Membrane</keyword>
<evidence type="ECO:0000256" key="3">
    <source>
        <dbReference type="PROSITE-ProRule" id="PRU00339"/>
    </source>
</evidence>
<feature type="compositionally biased region" description="Basic and acidic residues" evidence="4">
    <location>
        <begin position="141"/>
        <end position="153"/>
    </location>
</feature>
<keyword evidence="5" id="KW-1133">Transmembrane helix</keyword>
<dbReference type="Pfam" id="PF13432">
    <property type="entry name" value="TPR_16"/>
    <property type="match status" value="1"/>
</dbReference>
<dbReference type="PROSITE" id="PS50005">
    <property type="entry name" value="TPR"/>
    <property type="match status" value="1"/>
</dbReference>
<feature type="compositionally biased region" description="Low complexity" evidence="4">
    <location>
        <begin position="70"/>
        <end position="80"/>
    </location>
</feature>
<dbReference type="PANTHER" id="PTHR44227">
    <property type="match status" value="1"/>
</dbReference>
<gene>
    <name evidence="6" type="ORF">GJV26_29285</name>
</gene>
<dbReference type="Pfam" id="PF14559">
    <property type="entry name" value="TPR_19"/>
    <property type="match status" value="1"/>
</dbReference>
<dbReference type="InterPro" id="IPR052346">
    <property type="entry name" value="O-mannosyl-transferase_TMTC"/>
</dbReference>
<feature type="compositionally biased region" description="Basic and acidic residues" evidence="4">
    <location>
        <begin position="316"/>
        <end position="335"/>
    </location>
</feature>
<evidence type="ECO:0000256" key="4">
    <source>
        <dbReference type="SAM" id="MobiDB-lite"/>
    </source>
</evidence>
<evidence type="ECO:0000256" key="5">
    <source>
        <dbReference type="SAM" id="Phobius"/>
    </source>
</evidence>
<evidence type="ECO:0000256" key="1">
    <source>
        <dbReference type="ARBA" id="ARBA00022737"/>
    </source>
</evidence>
<evidence type="ECO:0000313" key="6">
    <source>
        <dbReference type="EMBL" id="MUI16522.1"/>
    </source>
</evidence>
<dbReference type="SMART" id="SM00028">
    <property type="entry name" value="TPR"/>
    <property type="match status" value="4"/>
</dbReference>
<protein>
    <submittedName>
        <fullName evidence="6">Tetratricopeptide repeat protein</fullName>
    </submittedName>
</protein>
<evidence type="ECO:0000313" key="7">
    <source>
        <dbReference type="Proteomes" id="UP000431684"/>
    </source>
</evidence>
<keyword evidence="2 3" id="KW-0802">TPR repeat</keyword>
<keyword evidence="7" id="KW-1185">Reference proteome</keyword>
<accession>A0A6I3XTB3</accession>
<dbReference type="PANTHER" id="PTHR44227:SF3">
    <property type="entry name" value="PROTEIN O-MANNOSYL-TRANSFERASE TMTC4"/>
    <property type="match status" value="1"/>
</dbReference>
<dbReference type="InterPro" id="IPR011990">
    <property type="entry name" value="TPR-like_helical_dom_sf"/>
</dbReference>
<feature type="compositionally biased region" description="Pro residues" evidence="4">
    <location>
        <begin position="81"/>
        <end position="96"/>
    </location>
</feature>
<feature type="compositionally biased region" description="Low complexity" evidence="4">
    <location>
        <begin position="127"/>
        <end position="138"/>
    </location>
</feature>
<feature type="repeat" description="TPR" evidence="3">
    <location>
        <begin position="480"/>
        <end position="513"/>
    </location>
</feature>
<dbReference type="AlphaFoldDB" id="A0A6I3XTB3"/>
<feature type="region of interest" description="Disordered" evidence="4">
    <location>
        <begin position="240"/>
        <end position="362"/>
    </location>
</feature>
<dbReference type="SUPFAM" id="SSF48452">
    <property type="entry name" value="TPR-like"/>
    <property type="match status" value="1"/>
</dbReference>
<evidence type="ECO:0000256" key="2">
    <source>
        <dbReference type="ARBA" id="ARBA00022803"/>
    </source>
</evidence>
<dbReference type="Proteomes" id="UP000431684">
    <property type="component" value="Unassembled WGS sequence"/>
</dbReference>
<dbReference type="EMBL" id="WNWM01000002">
    <property type="protein sequence ID" value="MUI16522.1"/>
    <property type="molecule type" value="Genomic_DNA"/>
</dbReference>
<keyword evidence="5" id="KW-0812">Transmembrane</keyword>
<feature type="compositionally biased region" description="Low complexity" evidence="4">
    <location>
        <begin position="290"/>
        <end position="308"/>
    </location>
</feature>
<dbReference type="RefSeq" id="WP_155712068.1">
    <property type="nucleotide sequence ID" value="NZ_WNWM01000002.1"/>
</dbReference>
<dbReference type="Gene3D" id="1.25.40.10">
    <property type="entry name" value="Tetratricopeptide repeat domain"/>
    <property type="match status" value="2"/>
</dbReference>
<feature type="transmembrane region" description="Helical" evidence="5">
    <location>
        <begin position="175"/>
        <end position="194"/>
    </location>
</feature>